<sequence>MNTKLKTHLIRQRSLLALLAEGKKTYDIQRYKDLGEMNSEKLWETTLDPAVRRMLQVQLKDARLADEIFTTLMGEEVEPHRAFIEDNANSANIDI</sequence>
<dbReference type="InterPro" id="IPR002288">
    <property type="entry name" value="DNA_gyrase_B_C"/>
</dbReference>
<dbReference type="Gene3D" id="3.40.50.670">
    <property type="match status" value="1"/>
</dbReference>
<keyword evidence="6" id="KW-0799">Topoisomerase</keyword>
<reference evidence="10 11" key="1">
    <citation type="submission" date="2009-08" db="EMBL/GenBank/DDBJ databases">
        <authorList>
            <person name="Qin X."/>
            <person name="Bachman B."/>
            <person name="Battles P."/>
            <person name="Bell A."/>
            <person name="Bess C."/>
            <person name="Bickham C."/>
            <person name="Chaboub L."/>
            <person name="Chen D."/>
            <person name="Coyle M."/>
            <person name="Deiros D.R."/>
            <person name="Dinh H."/>
            <person name="Forbes L."/>
            <person name="Fowler G."/>
            <person name="Francisco L."/>
            <person name="Fu Q."/>
            <person name="Gubbala S."/>
            <person name="Hale W."/>
            <person name="Han Y."/>
            <person name="Hemphill L."/>
            <person name="Highlander S.K."/>
            <person name="Hirani K."/>
            <person name="Hogues M."/>
            <person name="Jackson L."/>
            <person name="Jakkamsetti A."/>
            <person name="Javaid M."/>
            <person name="Jiang H."/>
            <person name="Korchina V."/>
            <person name="Kovar C."/>
            <person name="Lara F."/>
            <person name="Lee S."/>
            <person name="Mata R."/>
            <person name="Mathew T."/>
            <person name="Moen C."/>
            <person name="Morales K."/>
            <person name="Munidasa M."/>
            <person name="Nazareth L."/>
            <person name="Ngo R."/>
            <person name="Nguyen L."/>
            <person name="Okwuonu G."/>
            <person name="Ongeri F."/>
            <person name="Patil S."/>
            <person name="Petrosino J."/>
            <person name="Pham C."/>
            <person name="Pham P."/>
            <person name="Pu L.-L."/>
            <person name="Puazo M."/>
            <person name="Raj R."/>
            <person name="Reid J."/>
            <person name="Rouhana J."/>
            <person name="Saada N."/>
            <person name="Shang Y."/>
            <person name="Simmons D."/>
            <person name="Thornton R."/>
            <person name="Warren J."/>
            <person name="Weissenberger G."/>
            <person name="Zhang J."/>
            <person name="Zhang L."/>
            <person name="Zhou C."/>
            <person name="Zhu D."/>
            <person name="Muzny D."/>
            <person name="Worley K."/>
            <person name="Gibbs R."/>
        </authorList>
    </citation>
    <scope>NUCLEOTIDE SEQUENCE [LARGE SCALE GENOMIC DNA]</scope>
    <source>
        <strain evidence="11">ATCC 15826 / DSM 8339 / NCTC 10426 / 6573</strain>
    </source>
</reference>
<dbReference type="PRINTS" id="PR01159">
    <property type="entry name" value="DNAGYRASEB"/>
</dbReference>
<dbReference type="Pfam" id="PF00986">
    <property type="entry name" value="DNA_gyraseB_C"/>
    <property type="match status" value="1"/>
</dbReference>
<evidence type="ECO:0000256" key="5">
    <source>
        <dbReference type="ARBA" id="ARBA00022840"/>
    </source>
</evidence>
<evidence type="ECO:0000256" key="6">
    <source>
        <dbReference type="ARBA" id="ARBA00023029"/>
    </source>
</evidence>
<dbReference type="GO" id="GO:0003677">
    <property type="term" value="F:DNA binding"/>
    <property type="evidence" value="ECO:0007669"/>
    <property type="project" value="UniProtKB-KW"/>
</dbReference>
<dbReference type="HOGENOM" id="CLU_168253_0_0_6"/>
<comment type="caution">
    <text evidence="10">The sequence shown here is derived from an EMBL/GenBank/DDBJ whole genome shotgun (WGS) entry which is preliminary data.</text>
</comment>
<comment type="catalytic activity">
    <reaction evidence="1">
        <text>ATP-dependent breakage, passage and rejoining of double-stranded DNA.</text>
        <dbReference type="EC" id="5.6.2.2"/>
    </reaction>
</comment>
<evidence type="ECO:0000256" key="2">
    <source>
        <dbReference type="ARBA" id="ARBA00010708"/>
    </source>
</evidence>
<dbReference type="GO" id="GO:0003918">
    <property type="term" value="F:DNA topoisomerase type II (double strand cut, ATP-hydrolyzing) activity"/>
    <property type="evidence" value="ECO:0007669"/>
    <property type="project" value="UniProtKB-EC"/>
</dbReference>
<dbReference type="GO" id="GO:0005524">
    <property type="term" value="F:ATP binding"/>
    <property type="evidence" value="ECO:0007669"/>
    <property type="project" value="UniProtKB-KW"/>
</dbReference>
<evidence type="ECO:0000256" key="4">
    <source>
        <dbReference type="ARBA" id="ARBA00022741"/>
    </source>
</evidence>
<dbReference type="PANTHER" id="PTHR45866:SF1">
    <property type="entry name" value="DNA GYRASE SUBUNIT B, MITOCHONDRIAL"/>
    <property type="match status" value="1"/>
</dbReference>
<proteinExistence type="inferred from homology"/>
<keyword evidence="4" id="KW-0547">Nucleotide-binding</keyword>
<dbReference type="PANTHER" id="PTHR45866">
    <property type="entry name" value="DNA GYRASE/TOPOISOMERASE SUBUNIT B"/>
    <property type="match status" value="1"/>
</dbReference>
<keyword evidence="7" id="KW-0238">DNA-binding</keyword>
<evidence type="ECO:0000259" key="9">
    <source>
        <dbReference type="Pfam" id="PF00986"/>
    </source>
</evidence>
<dbReference type="Proteomes" id="UP000004870">
    <property type="component" value="Unassembled WGS sequence"/>
</dbReference>
<keyword evidence="11" id="KW-1185">Reference proteome</keyword>
<keyword evidence="5" id="KW-0067">ATP-binding</keyword>
<evidence type="ECO:0000256" key="7">
    <source>
        <dbReference type="ARBA" id="ARBA00023125"/>
    </source>
</evidence>
<dbReference type="EC" id="5.6.2.2" evidence="3"/>
<evidence type="ECO:0000313" key="10">
    <source>
        <dbReference type="EMBL" id="EEV87682.1"/>
    </source>
</evidence>
<dbReference type="InterPro" id="IPR000565">
    <property type="entry name" value="Topo_IIA_B"/>
</dbReference>
<accession>C8NCI6</accession>
<dbReference type="GO" id="GO:0006265">
    <property type="term" value="P:DNA topological change"/>
    <property type="evidence" value="ECO:0007669"/>
    <property type="project" value="InterPro"/>
</dbReference>
<keyword evidence="8 10" id="KW-0413">Isomerase</keyword>
<organism evidence="10 11">
    <name type="scientific">Cardiobacterium hominis (strain ATCC 15826 / DSM 8339 / NCTC 10426 / 6573)</name>
    <dbReference type="NCBI Taxonomy" id="638300"/>
    <lineage>
        <taxon>Bacteria</taxon>
        <taxon>Pseudomonadati</taxon>
        <taxon>Pseudomonadota</taxon>
        <taxon>Gammaproteobacteria</taxon>
        <taxon>Cardiobacteriales</taxon>
        <taxon>Cardiobacteriaceae</taxon>
        <taxon>Cardiobacterium</taxon>
    </lineage>
</organism>
<dbReference type="InterPro" id="IPR013759">
    <property type="entry name" value="Topo_IIA_B_C"/>
</dbReference>
<protein>
    <recommendedName>
        <fullName evidence="3">DNA topoisomerase (ATP-hydrolyzing)</fullName>
        <ecNumber evidence="3">5.6.2.2</ecNumber>
    </recommendedName>
</protein>
<dbReference type="EMBL" id="ACKY01000116">
    <property type="protein sequence ID" value="EEV87682.1"/>
    <property type="molecule type" value="Genomic_DNA"/>
</dbReference>
<gene>
    <name evidence="10" type="primary">gyrB</name>
    <name evidence="10" type="ORF">HMPREF0198_2214</name>
</gene>
<dbReference type="SUPFAM" id="SSF56719">
    <property type="entry name" value="Type II DNA topoisomerase"/>
    <property type="match status" value="1"/>
</dbReference>
<evidence type="ECO:0000313" key="11">
    <source>
        <dbReference type="Proteomes" id="UP000004870"/>
    </source>
</evidence>
<dbReference type="InterPro" id="IPR013760">
    <property type="entry name" value="Topo_IIA-like_dom_sf"/>
</dbReference>
<dbReference type="AlphaFoldDB" id="C8NCI6"/>
<name>C8NCI6_CARH6</name>
<feature type="domain" description="DNA gyrase B subunit C-terminal" evidence="9">
    <location>
        <begin position="23"/>
        <end position="85"/>
    </location>
</feature>
<comment type="similarity">
    <text evidence="2">Belongs to the type II topoisomerase GyrB family.</text>
</comment>
<evidence type="ECO:0000256" key="8">
    <source>
        <dbReference type="ARBA" id="ARBA00023235"/>
    </source>
</evidence>
<evidence type="ECO:0000256" key="1">
    <source>
        <dbReference type="ARBA" id="ARBA00000185"/>
    </source>
</evidence>
<evidence type="ECO:0000256" key="3">
    <source>
        <dbReference type="ARBA" id="ARBA00012895"/>
    </source>
</evidence>